<feature type="domain" description="Glycosyl transferase family 1" evidence="2">
    <location>
        <begin position="180"/>
        <end position="320"/>
    </location>
</feature>
<evidence type="ECO:0000313" key="5">
    <source>
        <dbReference type="Proteomes" id="UP001589774"/>
    </source>
</evidence>
<keyword evidence="5" id="KW-1185">Reference proteome</keyword>
<dbReference type="SUPFAM" id="SSF53756">
    <property type="entry name" value="UDP-Glycosyltransferase/glycogen phosphorylase"/>
    <property type="match status" value="1"/>
</dbReference>
<dbReference type="InterPro" id="IPR028098">
    <property type="entry name" value="Glyco_trans_4-like_N"/>
</dbReference>
<organism evidence="4 5">
    <name type="scientific">Olivibacter oleidegradans</name>
    <dbReference type="NCBI Taxonomy" id="760123"/>
    <lineage>
        <taxon>Bacteria</taxon>
        <taxon>Pseudomonadati</taxon>
        <taxon>Bacteroidota</taxon>
        <taxon>Sphingobacteriia</taxon>
        <taxon>Sphingobacteriales</taxon>
        <taxon>Sphingobacteriaceae</taxon>
        <taxon>Olivibacter</taxon>
    </lineage>
</organism>
<dbReference type="CDD" id="cd03809">
    <property type="entry name" value="GT4_MtfB-like"/>
    <property type="match status" value="1"/>
</dbReference>
<evidence type="ECO:0000313" key="4">
    <source>
        <dbReference type="EMBL" id="MFC0318116.1"/>
    </source>
</evidence>
<dbReference type="InterPro" id="IPR001296">
    <property type="entry name" value="Glyco_trans_1"/>
</dbReference>
<evidence type="ECO:0000256" key="1">
    <source>
        <dbReference type="ARBA" id="ARBA00022679"/>
    </source>
</evidence>
<gene>
    <name evidence="4" type="ORF">ACFFI0_07335</name>
</gene>
<name>A0ABV6HHD6_9SPHI</name>
<accession>A0ABV6HHD6</accession>
<dbReference type="PANTHER" id="PTHR46401:SF2">
    <property type="entry name" value="GLYCOSYLTRANSFERASE WBBK-RELATED"/>
    <property type="match status" value="1"/>
</dbReference>
<dbReference type="Proteomes" id="UP001589774">
    <property type="component" value="Unassembled WGS sequence"/>
</dbReference>
<feature type="domain" description="Glycosyltransferase subfamily 4-like N-terminal" evidence="3">
    <location>
        <begin position="16"/>
        <end position="163"/>
    </location>
</feature>
<dbReference type="PANTHER" id="PTHR46401">
    <property type="entry name" value="GLYCOSYLTRANSFERASE WBBK-RELATED"/>
    <property type="match status" value="1"/>
</dbReference>
<dbReference type="Pfam" id="PF13439">
    <property type="entry name" value="Glyco_transf_4"/>
    <property type="match status" value="1"/>
</dbReference>
<reference evidence="4 5" key="1">
    <citation type="submission" date="2024-09" db="EMBL/GenBank/DDBJ databases">
        <authorList>
            <person name="Sun Q."/>
            <person name="Mori K."/>
        </authorList>
    </citation>
    <scope>NUCLEOTIDE SEQUENCE [LARGE SCALE GENOMIC DNA]</scope>
    <source>
        <strain evidence="4 5">CCM 7765</strain>
    </source>
</reference>
<proteinExistence type="predicted"/>
<dbReference type="RefSeq" id="WP_130856204.1">
    <property type="nucleotide sequence ID" value="NZ_JBHLWO010000001.1"/>
</dbReference>
<dbReference type="Gene3D" id="3.40.50.2000">
    <property type="entry name" value="Glycogen Phosphorylase B"/>
    <property type="match status" value="2"/>
</dbReference>
<evidence type="ECO:0000259" key="3">
    <source>
        <dbReference type="Pfam" id="PF13439"/>
    </source>
</evidence>
<dbReference type="EMBL" id="JBHLWO010000001">
    <property type="protein sequence ID" value="MFC0318116.1"/>
    <property type="molecule type" value="Genomic_DNA"/>
</dbReference>
<comment type="caution">
    <text evidence="4">The sequence shown here is derived from an EMBL/GenBank/DDBJ whole genome shotgun (WGS) entry which is preliminary data.</text>
</comment>
<evidence type="ECO:0000259" key="2">
    <source>
        <dbReference type="Pfam" id="PF00534"/>
    </source>
</evidence>
<dbReference type="Pfam" id="PF00534">
    <property type="entry name" value="Glycos_transf_1"/>
    <property type="match status" value="1"/>
</dbReference>
<keyword evidence="1" id="KW-0808">Transferase</keyword>
<sequence length="355" mass="40721">MTIYINGKYLTQRLTGVQRYAFEITKALVSLEVDVKVIIPSFLETTEIDLPGHVLLPLDGCKSIILWEQLTIARFLKNKNDYILLNLCNIGTLFNKNQVLCIHDMTYRVDPKWFSWAFSKYYQFMIPKLVRIAREIVTVSEFSKKEIADHLDVSKDRITVIYNAPSNDFVYSSVENIVCNKEDFFLFVGSMHPRKNINLLIKLFSLEEFRNQRLVVVGAKSKEFAEVDFDLPTNVEVFDKCNDSQLASLYLRAKALLNPSIYEGFGIPIVEAMASGCPLIISDIQVFKEIAGDGAIYFNPNSLMSLKNAFNTFLSKSQEEVTHIIQSNFTRSKEFTWERSAKKLLDLINKSQWVG</sequence>
<protein>
    <submittedName>
        <fullName evidence="4">Glycosyltransferase family 4 protein</fullName>
    </submittedName>
</protein>